<evidence type="ECO:0000313" key="3">
    <source>
        <dbReference type="Proteomes" id="UP000299102"/>
    </source>
</evidence>
<evidence type="ECO:0000313" key="2">
    <source>
        <dbReference type="EMBL" id="GBP19997.1"/>
    </source>
</evidence>
<feature type="compositionally biased region" description="Basic and acidic residues" evidence="1">
    <location>
        <begin position="54"/>
        <end position="77"/>
    </location>
</feature>
<name>A0A4C1U1D4_EUMVA</name>
<dbReference type="Proteomes" id="UP000299102">
    <property type="component" value="Unassembled WGS sequence"/>
</dbReference>
<feature type="region of interest" description="Disordered" evidence="1">
    <location>
        <begin position="37"/>
        <end position="77"/>
    </location>
</feature>
<keyword evidence="3" id="KW-1185">Reference proteome</keyword>
<proteinExistence type="predicted"/>
<evidence type="ECO:0000256" key="1">
    <source>
        <dbReference type="SAM" id="MobiDB-lite"/>
    </source>
</evidence>
<sequence>MTELNVGVPVFVDVSKNADVYQLTIFNQNQTVVVPVEEVEPSEKHEPPQQILKVESEVRRGEQEEKRKERKREEEAE</sequence>
<gene>
    <name evidence="2" type="ORF">EVAR_13763_1</name>
</gene>
<organism evidence="2 3">
    <name type="scientific">Eumeta variegata</name>
    <name type="common">Bagworm moth</name>
    <name type="synonym">Eumeta japonica</name>
    <dbReference type="NCBI Taxonomy" id="151549"/>
    <lineage>
        <taxon>Eukaryota</taxon>
        <taxon>Metazoa</taxon>
        <taxon>Ecdysozoa</taxon>
        <taxon>Arthropoda</taxon>
        <taxon>Hexapoda</taxon>
        <taxon>Insecta</taxon>
        <taxon>Pterygota</taxon>
        <taxon>Neoptera</taxon>
        <taxon>Endopterygota</taxon>
        <taxon>Lepidoptera</taxon>
        <taxon>Glossata</taxon>
        <taxon>Ditrysia</taxon>
        <taxon>Tineoidea</taxon>
        <taxon>Psychidae</taxon>
        <taxon>Oiketicinae</taxon>
        <taxon>Eumeta</taxon>
    </lineage>
</organism>
<protein>
    <submittedName>
        <fullName evidence="2">Uncharacterized protein</fullName>
    </submittedName>
</protein>
<accession>A0A4C1U1D4</accession>
<dbReference type="EMBL" id="BGZK01000114">
    <property type="protein sequence ID" value="GBP19997.1"/>
    <property type="molecule type" value="Genomic_DNA"/>
</dbReference>
<dbReference type="AlphaFoldDB" id="A0A4C1U1D4"/>
<comment type="caution">
    <text evidence="2">The sequence shown here is derived from an EMBL/GenBank/DDBJ whole genome shotgun (WGS) entry which is preliminary data.</text>
</comment>
<reference evidence="2 3" key="1">
    <citation type="journal article" date="2019" name="Commun. Biol.">
        <title>The bagworm genome reveals a unique fibroin gene that provides high tensile strength.</title>
        <authorList>
            <person name="Kono N."/>
            <person name="Nakamura H."/>
            <person name="Ohtoshi R."/>
            <person name="Tomita M."/>
            <person name="Numata K."/>
            <person name="Arakawa K."/>
        </authorList>
    </citation>
    <scope>NUCLEOTIDE SEQUENCE [LARGE SCALE GENOMIC DNA]</scope>
</reference>